<dbReference type="InterPro" id="IPR016181">
    <property type="entry name" value="Acyl_CoA_acyltransferase"/>
</dbReference>
<dbReference type="RefSeq" id="WP_089814461.1">
    <property type="nucleotide sequence ID" value="NZ_FOZK01000001.1"/>
</dbReference>
<protein>
    <submittedName>
        <fullName evidence="3">Acetyltransferase (GNAT) domain-containing protein</fullName>
    </submittedName>
</protein>
<dbReference type="Gene3D" id="3.40.630.30">
    <property type="match status" value="1"/>
</dbReference>
<name>A0A1I6KLH5_9EURY</name>
<accession>A0A1I6KLH5</accession>
<evidence type="ECO:0000256" key="1">
    <source>
        <dbReference type="SAM" id="MobiDB-lite"/>
    </source>
</evidence>
<sequence>MSSQSQETGEEAQSTADGYSIRWFRSGDADGVRALFEDALGRTRSRAYVDWKYVDDPYLSHVPINVAERDGNLVGVQAYLPCRLRRADRTVLALQPADAVIHPDHRRNGLYTRMTRQAIDRYEAGEPSLFFNYPTEGALGAQRKLGWESLGALDVFYRIQRPSAFLADALEDALGGAGGRTLERVADVLARGALSALDRAGTPSGSFRVESHEEAPAALLASLYERSVPERLHVEREAQFYEWWLADPTHDYRTYVARSRGDPVAALVTRLTDSGVLQFRDAVPLPPNQPADPLRRLVATALADHTDADVVKSVGETLPADLLGRFGFVRDSAPVLDGQTKPLRMAARPLTTGDADGTGEGTDGRDDDPGGRGDVTDRANWLPTFLEPNKD</sequence>
<dbReference type="GO" id="GO:0016747">
    <property type="term" value="F:acyltransferase activity, transferring groups other than amino-acyl groups"/>
    <property type="evidence" value="ECO:0007669"/>
    <property type="project" value="InterPro"/>
</dbReference>
<organism evidence="3 4">
    <name type="scientific">Halomicrobium zhouii</name>
    <dbReference type="NCBI Taxonomy" id="767519"/>
    <lineage>
        <taxon>Archaea</taxon>
        <taxon>Methanobacteriati</taxon>
        <taxon>Methanobacteriota</taxon>
        <taxon>Stenosarchaea group</taxon>
        <taxon>Halobacteria</taxon>
        <taxon>Halobacteriales</taxon>
        <taxon>Haloarculaceae</taxon>
        <taxon>Halomicrobium</taxon>
    </lineage>
</organism>
<dbReference type="OrthoDB" id="299799at2157"/>
<dbReference type="STRING" id="767519.SAMN05216559_1011"/>
<feature type="compositionally biased region" description="Basic and acidic residues" evidence="1">
    <location>
        <begin position="362"/>
        <end position="377"/>
    </location>
</feature>
<dbReference type="AlphaFoldDB" id="A0A1I6KLH5"/>
<feature type="region of interest" description="Disordered" evidence="1">
    <location>
        <begin position="344"/>
        <end position="391"/>
    </location>
</feature>
<dbReference type="PROSITE" id="PS51186">
    <property type="entry name" value="GNAT"/>
    <property type="match status" value="1"/>
</dbReference>
<reference evidence="3 4" key="1">
    <citation type="submission" date="2016-10" db="EMBL/GenBank/DDBJ databases">
        <authorList>
            <person name="de Groot N.N."/>
        </authorList>
    </citation>
    <scope>NUCLEOTIDE SEQUENCE [LARGE SCALE GENOMIC DNA]</scope>
    <source>
        <strain evidence="3 4">CGMCC 1.10457</strain>
    </source>
</reference>
<keyword evidence="4" id="KW-1185">Reference proteome</keyword>
<gene>
    <name evidence="3" type="ORF">SAMN05216559_1011</name>
</gene>
<feature type="domain" description="N-acetyltransferase" evidence="2">
    <location>
        <begin position="19"/>
        <end position="171"/>
    </location>
</feature>
<keyword evidence="3" id="KW-0808">Transferase</keyword>
<evidence type="ECO:0000313" key="3">
    <source>
        <dbReference type="EMBL" id="SFR92103.1"/>
    </source>
</evidence>
<dbReference type="Proteomes" id="UP000199062">
    <property type="component" value="Unassembled WGS sequence"/>
</dbReference>
<evidence type="ECO:0000259" key="2">
    <source>
        <dbReference type="PROSITE" id="PS51186"/>
    </source>
</evidence>
<dbReference type="EMBL" id="FOZK01000001">
    <property type="protein sequence ID" value="SFR92103.1"/>
    <property type="molecule type" value="Genomic_DNA"/>
</dbReference>
<dbReference type="SUPFAM" id="SSF55729">
    <property type="entry name" value="Acyl-CoA N-acyltransferases (Nat)"/>
    <property type="match status" value="1"/>
</dbReference>
<dbReference type="InterPro" id="IPR000182">
    <property type="entry name" value="GNAT_dom"/>
</dbReference>
<evidence type="ECO:0000313" key="4">
    <source>
        <dbReference type="Proteomes" id="UP000199062"/>
    </source>
</evidence>
<proteinExistence type="predicted"/>
<dbReference type="Pfam" id="PF13527">
    <property type="entry name" value="Acetyltransf_9"/>
    <property type="match status" value="1"/>
</dbReference>